<dbReference type="InterPro" id="IPR051635">
    <property type="entry name" value="SNAT-like"/>
</dbReference>
<dbReference type="STRING" id="945553.A0A0D2NND2"/>
<dbReference type="SUPFAM" id="SSF55729">
    <property type="entry name" value="Acyl-CoA N-acyltransferases (Nat)"/>
    <property type="match status" value="1"/>
</dbReference>
<name>A0A0D2NND2_HYPSF</name>
<dbReference type="Gene3D" id="3.40.630.30">
    <property type="match status" value="1"/>
</dbReference>
<protein>
    <recommendedName>
        <fullName evidence="3">N-acetyltransferase domain-containing protein</fullName>
    </recommendedName>
</protein>
<dbReference type="InterPro" id="IPR000182">
    <property type="entry name" value="GNAT_dom"/>
</dbReference>
<reference evidence="5" key="1">
    <citation type="submission" date="2014-04" db="EMBL/GenBank/DDBJ databases">
        <title>Evolutionary Origins and Diversification of the Mycorrhizal Mutualists.</title>
        <authorList>
            <consortium name="DOE Joint Genome Institute"/>
            <consortium name="Mycorrhizal Genomics Consortium"/>
            <person name="Kohler A."/>
            <person name="Kuo A."/>
            <person name="Nagy L.G."/>
            <person name="Floudas D."/>
            <person name="Copeland A."/>
            <person name="Barry K.W."/>
            <person name="Cichocki N."/>
            <person name="Veneault-Fourrey C."/>
            <person name="LaButti K."/>
            <person name="Lindquist E.A."/>
            <person name="Lipzen A."/>
            <person name="Lundell T."/>
            <person name="Morin E."/>
            <person name="Murat C."/>
            <person name="Riley R."/>
            <person name="Ohm R."/>
            <person name="Sun H."/>
            <person name="Tunlid A."/>
            <person name="Henrissat B."/>
            <person name="Grigoriev I.V."/>
            <person name="Hibbett D.S."/>
            <person name="Martin F."/>
        </authorList>
    </citation>
    <scope>NUCLEOTIDE SEQUENCE [LARGE SCALE GENOMIC DNA]</scope>
    <source>
        <strain evidence="5">FD-334 SS-4</strain>
    </source>
</reference>
<dbReference type="InterPro" id="IPR016181">
    <property type="entry name" value="Acyl_CoA_acyltransferase"/>
</dbReference>
<dbReference type="CDD" id="cd04301">
    <property type="entry name" value="NAT_SF"/>
    <property type="match status" value="1"/>
</dbReference>
<keyword evidence="1" id="KW-0808">Transferase</keyword>
<evidence type="ECO:0000313" key="4">
    <source>
        <dbReference type="EMBL" id="KJA18246.1"/>
    </source>
</evidence>
<evidence type="ECO:0000256" key="2">
    <source>
        <dbReference type="ARBA" id="ARBA00023315"/>
    </source>
</evidence>
<dbReference type="OMA" id="PTLIGHV"/>
<organism evidence="4 5">
    <name type="scientific">Hypholoma sublateritium (strain FD-334 SS-4)</name>
    <dbReference type="NCBI Taxonomy" id="945553"/>
    <lineage>
        <taxon>Eukaryota</taxon>
        <taxon>Fungi</taxon>
        <taxon>Dikarya</taxon>
        <taxon>Basidiomycota</taxon>
        <taxon>Agaricomycotina</taxon>
        <taxon>Agaricomycetes</taxon>
        <taxon>Agaricomycetidae</taxon>
        <taxon>Agaricales</taxon>
        <taxon>Agaricineae</taxon>
        <taxon>Strophariaceae</taxon>
        <taxon>Hypholoma</taxon>
    </lineage>
</organism>
<dbReference type="Pfam" id="PF13508">
    <property type="entry name" value="Acetyltransf_7"/>
    <property type="match status" value="1"/>
</dbReference>
<proteinExistence type="predicted"/>
<dbReference type="PROSITE" id="PS51186">
    <property type="entry name" value="GNAT"/>
    <property type="match status" value="1"/>
</dbReference>
<dbReference type="GO" id="GO:0004059">
    <property type="term" value="F:aralkylamine N-acetyltransferase activity"/>
    <property type="evidence" value="ECO:0007669"/>
    <property type="project" value="TreeGrafter"/>
</dbReference>
<evidence type="ECO:0000313" key="5">
    <source>
        <dbReference type="Proteomes" id="UP000054270"/>
    </source>
</evidence>
<dbReference type="PANTHER" id="PTHR10908:SF0">
    <property type="entry name" value="SEROTONIN N-ACETYLTRANSFERASE"/>
    <property type="match status" value="1"/>
</dbReference>
<dbReference type="AlphaFoldDB" id="A0A0D2NND2"/>
<dbReference type="OrthoDB" id="30840at2759"/>
<feature type="domain" description="N-acetyltransferase" evidence="3">
    <location>
        <begin position="1"/>
        <end position="124"/>
    </location>
</feature>
<keyword evidence="2" id="KW-0012">Acyltransferase</keyword>
<keyword evidence="5" id="KW-1185">Reference proteome</keyword>
<feature type="non-terminal residue" evidence="4">
    <location>
        <position position="124"/>
    </location>
</feature>
<evidence type="ECO:0000259" key="3">
    <source>
        <dbReference type="PROSITE" id="PS51186"/>
    </source>
</evidence>
<dbReference type="EMBL" id="KN817591">
    <property type="protein sequence ID" value="KJA18246.1"/>
    <property type="molecule type" value="Genomic_DNA"/>
</dbReference>
<dbReference type="Proteomes" id="UP000054270">
    <property type="component" value="Unassembled WGS sequence"/>
</dbReference>
<accession>A0A0D2NND2</accession>
<feature type="non-terminal residue" evidence="4">
    <location>
        <position position="1"/>
    </location>
</feature>
<evidence type="ECO:0000256" key="1">
    <source>
        <dbReference type="ARBA" id="ARBA00022679"/>
    </source>
</evidence>
<dbReference type="PANTHER" id="PTHR10908">
    <property type="entry name" value="SEROTONIN N-ACETYLTRANSFERASE"/>
    <property type="match status" value="1"/>
</dbReference>
<dbReference type="GO" id="GO:0005737">
    <property type="term" value="C:cytoplasm"/>
    <property type="evidence" value="ECO:0007669"/>
    <property type="project" value="TreeGrafter"/>
</dbReference>
<sequence>APKLFLGAYELQSNSRTLIGYICATQSPDKTLKHESMTAHVSGSSSVCIHSICVAPSSRRKGLGLALLKEYIAHLEKARAEGSESWDTVLLLAHEDLISFYEKAGFENGGRSSVVHGALPWYEM</sequence>
<gene>
    <name evidence="4" type="ORF">HYPSUDRAFT_115487</name>
</gene>